<comment type="caution">
    <text evidence="1">The sequence shown here is derived from an EMBL/GenBank/DDBJ whole genome shotgun (WGS) entry which is preliminary data.</text>
</comment>
<proteinExistence type="predicted"/>
<dbReference type="Proteomes" id="UP001237823">
    <property type="component" value="Unassembled WGS sequence"/>
</dbReference>
<protein>
    <recommendedName>
        <fullName evidence="3">Asp23/Gls24 family envelope stress response protein</fullName>
    </recommendedName>
</protein>
<evidence type="ECO:0000313" key="2">
    <source>
        <dbReference type="Proteomes" id="UP001237823"/>
    </source>
</evidence>
<sequence length="192" mass="21010">MTDDDLPVPDDDLDGHTMEELADYLDRGRTPVDPSIEGSAACRLAMAGMQRLRELSVGALERRADSERDRESGWVDRLLDAIRAEVRPGRDVPVAHPDPRLRLALTEAAVRGLVRRAGDTMGGVVMGRCVLEGDLEQPGATVRIDVTAGLAYGEPAEPTADRLRRTVTETVERHTGLVVEAVDVRFDDVYLP</sequence>
<accession>A0ABT7T5W3</accession>
<dbReference type="EMBL" id="JAUCML010000004">
    <property type="protein sequence ID" value="MDM7884961.1"/>
    <property type="molecule type" value="Genomic_DNA"/>
</dbReference>
<reference evidence="1 2" key="1">
    <citation type="submission" date="2023-06" db="EMBL/GenBank/DDBJ databases">
        <authorList>
            <person name="Feng G."/>
            <person name="Li J."/>
            <person name="Zhu H."/>
        </authorList>
    </citation>
    <scope>NUCLEOTIDE SEQUENCE [LARGE SCALE GENOMIC DNA]</scope>
    <source>
        <strain evidence="1 2">RHCKG23</strain>
    </source>
</reference>
<keyword evidence="2" id="KW-1185">Reference proteome</keyword>
<evidence type="ECO:0000313" key="1">
    <source>
        <dbReference type="EMBL" id="MDM7884961.1"/>
    </source>
</evidence>
<evidence type="ECO:0008006" key="3">
    <source>
        <dbReference type="Google" id="ProtNLM"/>
    </source>
</evidence>
<gene>
    <name evidence="1" type="ORF">QUG92_07565</name>
</gene>
<organism evidence="1 2">
    <name type="scientific">Curtobacterium citri</name>
    <dbReference type="NCBI Taxonomy" id="3055139"/>
    <lineage>
        <taxon>Bacteria</taxon>
        <taxon>Bacillati</taxon>
        <taxon>Actinomycetota</taxon>
        <taxon>Actinomycetes</taxon>
        <taxon>Micrococcales</taxon>
        <taxon>Microbacteriaceae</taxon>
        <taxon>Curtobacterium</taxon>
    </lineage>
</organism>
<dbReference type="RefSeq" id="WP_289458535.1">
    <property type="nucleotide sequence ID" value="NZ_JAUCML010000004.1"/>
</dbReference>
<name>A0ABT7T5W3_9MICO</name>